<evidence type="ECO:0000256" key="1">
    <source>
        <dbReference type="SAM" id="MobiDB-lite"/>
    </source>
</evidence>
<dbReference type="RefSeq" id="XP_007415465.1">
    <property type="nucleotide sequence ID" value="XM_007415403.1"/>
</dbReference>
<evidence type="ECO:0000313" key="3">
    <source>
        <dbReference type="Proteomes" id="UP000001072"/>
    </source>
</evidence>
<dbReference type="EMBL" id="GL883139">
    <property type="protein sequence ID" value="EGG01364.1"/>
    <property type="molecule type" value="Genomic_DNA"/>
</dbReference>
<dbReference type="KEGG" id="mlr:MELLADRAFT_73007"/>
<keyword evidence="3" id="KW-1185">Reference proteome</keyword>
<name>F4S1X6_MELLP</name>
<dbReference type="HOGENOM" id="CLU_2671580_0_0_1"/>
<dbReference type="VEuPathDB" id="FungiDB:MELLADRAFT_73007"/>
<accession>F4S1X6</accession>
<dbReference type="AlphaFoldDB" id="F4S1X6"/>
<feature type="region of interest" description="Disordered" evidence="1">
    <location>
        <begin position="37"/>
        <end position="75"/>
    </location>
</feature>
<protein>
    <submittedName>
        <fullName evidence="2">Uncharacterized protein</fullName>
    </submittedName>
</protein>
<sequence length="75" mass="8755">MFFSHHSYQSHVYHHQTGTYDYLGSNVNQERNYAPKVDLQSSPTNHNLAPKSSEFMNGRNVQRNHQLLQSRETHG</sequence>
<organism evidence="3">
    <name type="scientific">Melampsora larici-populina (strain 98AG31 / pathotype 3-4-7)</name>
    <name type="common">Poplar leaf rust fungus</name>
    <dbReference type="NCBI Taxonomy" id="747676"/>
    <lineage>
        <taxon>Eukaryota</taxon>
        <taxon>Fungi</taxon>
        <taxon>Dikarya</taxon>
        <taxon>Basidiomycota</taxon>
        <taxon>Pucciniomycotina</taxon>
        <taxon>Pucciniomycetes</taxon>
        <taxon>Pucciniales</taxon>
        <taxon>Melampsoraceae</taxon>
        <taxon>Melampsora</taxon>
    </lineage>
</organism>
<dbReference type="GeneID" id="18932256"/>
<proteinExistence type="predicted"/>
<reference evidence="3" key="1">
    <citation type="journal article" date="2011" name="Proc. Natl. Acad. Sci. U.S.A.">
        <title>Obligate biotrophy features unraveled by the genomic analysis of rust fungi.</title>
        <authorList>
            <person name="Duplessis S."/>
            <person name="Cuomo C.A."/>
            <person name="Lin Y.-C."/>
            <person name="Aerts A."/>
            <person name="Tisserant E."/>
            <person name="Veneault-Fourrey C."/>
            <person name="Joly D.L."/>
            <person name="Hacquard S."/>
            <person name="Amselem J."/>
            <person name="Cantarel B.L."/>
            <person name="Chiu R."/>
            <person name="Coutinho P.M."/>
            <person name="Feau N."/>
            <person name="Field M."/>
            <person name="Frey P."/>
            <person name="Gelhaye E."/>
            <person name="Goldberg J."/>
            <person name="Grabherr M.G."/>
            <person name="Kodira C.D."/>
            <person name="Kohler A."/>
            <person name="Kuees U."/>
            <person name="Lindquist E.A."/>
            <person name="Lucas S.M."/>
            <person name="Mago R."/>
            <person name="Mauceli E."/>
            <person name="Morin E."/>
            <person name="Murat C."/>
            <person name="Pangilinan J.L."/>
            <person name="Park R."/>
            <person name="Pearson M."/>
            <person name="Quesneville H."/>
            <person name="Rouhier N."/>
            <person name="Sakthikumar S."/>
            <person name="Salamov A.A."/>
            <person name="Schmutz J."/>
            <person name="Selles B."/>
            <person name="Shapiro H."/>
            <person name="Tanguay P."/>
            <person name="Tuskan G.A."/>
            <person name="Henrissat B."/>
            <person name="Van de Peer Y."/>
            <person name="Rouze P."/>
            <person name="Ellis J.G."/>
            <person name="Dodds P.N."/>
            <person name="Schein J.E."/>
            <person name="Zhong S."/>
            <person name="Hamelin R.C."/>
            <person name="Grigoriev I.V."/>
            <person name="Szabo L.J."/>
            <person name="Martin F."/>
        </authorList>
    </citation>
    <scope>NUCLEOTIDE SEQUENCE [LARGE SCALE GENOMIC DNA]</scope>
    <source>
        <strain evidence="3">98AG31 / pathotype 3-4-7</strain>
    </source>
</reference>
<dbReference type="Proteomes" id="UP000001072">
    <property type="component" value="Unassembled WGS sequence"/>
</dbReference>
<feature type="compositionally biased region" description="Polar residues" evidence="1">
    <location>
        <begin position="59"/>
        <end position="75"/>
    </location>
</feature>
<gene>
    <name evidence="2" type="ORF">MELLADRAFT_73007</name>
</gene>
<evidence type="ECO:0000313" key="2">
    <source>
        <dbReference type="EMBL" id="EGG01364.1"/>
    </source>
</evidence>
<dbReference type="InParanoid" id="F4S1X6"/>